<dbReference type="Gene3D" id="3.40.50.1820">
    <property type="entry name" value="alpha/beta hydrolase"/>
    <property type="match status" value="1"/>
</dbReference>
<sequence>MTTAIHWNQRVGNQRDWVWRGWQTRYTYIRPIENNQESTPLILLHGFGASIGHWRHNLEVLGEKHTVYALDMLGWGASEKASANYSVNLWVEQVYDFWKTFIRQPVILVGNSLGSLVCLAAAAAHPDMVQGVVMMSLPDPTLEEEAIPPVLRPLVMAIKNFVASPVLLKPLFNFVRQPSVLRRWAAIAYANPEAVTDELIDIIAGPPQDRGSVRAFIALFKASIQADYSPNVKAVLPNITIPMLLIWGKKDRFVPPALASKFAQYNQNLELLDLEDVGHCPHDESPEQVNRAILDWVSKTLNFQNSINKTTVLAGIADLAPTLEG</sequence>
<dbReference type="Proteomes" id="UP000729701">
    <property type="component" value="Unassembled WGS sequence"/>
</dbReference>
<proteinExistence type="predicted"/>
<comment type="caution">
    <text evidence="2">The sequence shown here is derived from an EMBL/GenBank/DDBJ whole genome shotgun (WGS) entry which is preliminary data.</text>
</comment>
<dbReference type="SUPFAM" id="SSF53474">
    <property type="entry name" value="alpha/beta-Hydrolases"/>
    <property type="match status" value="1"/>
</dbReference>
<name>A0A951UVU2_9CYAN</name>
<dbReference type="EMBL" id="JAHHGZ010000038">
    <property type="protein sequence ID" value="MBW4671036.1"/>
    <property type="molecule type" value="Genomic_DNA"/>
</dbReference>
<evidence type="ECO:0000259" key="1">
    <source>
        <dbReference type="Pfam" id="PF00561"/>
    </source>
</evidence>
<dbReference type="InterPro" id="IPR000073">
    <property type="entry name" value="AB_hydrolase_1"/>
</dbReference>
<dbReference type="Pfam" id="PF00561">
    <property type="entry name" value="Abhydrolase_1"/>
    <property type="match status" value="1"/>
</dbReference>
<reference evidence="2" key="2">
    <citation type="journal article" date="2022" name="Microbiol. Resour. Announc.">
        <title>Metagenome Sequencing to Explore Phylogenomics of Terrestrial Cyanobacteria.</title>
        <authorList>
            <person name="Ward R.D."/>
            <person name="Stajich J.E."/>
            <person name="Johansen J.R."/>
            <person name="Huntemann M."/>
            <person name="Clum A."/>
            <person name="Foster B."/>
            <person name="Foster B."/>
            <person name="Roux S."/>
            <person name="Palaniappan K."/>
            <person name="Varghese N."/>
            <person name="Mukherjee S."/>
            <person name="Reddy T.B.K."/>
            <person name="Daum C."/>
            <person name="Copeland A."/>
            <person name="Chen I.A."/>
            <person name="Ivanova N.N."/>
            <person name="Kyrpides N.C."/>
            <person name="Shapiro N."/>
            <person name="Eloe-Fadrosh E.A."/>
            <person name="Pietrasiak N."/>
        </authorList>
    </citation>
    <scope>NUCLEOTIDE SEQUENCE</scope>
    <source>
        <strain evidence="2">GSE-NOS-MK-12-04C</strain>
    </source>
</reference>
<reference evidence="2" key="1">
    <citation type="submission" date="2021-05" db="EMBL/GenBank/DDBJ databases">
        <authorList>
            <person name="Pietrasiak N."/>
            <person name="Ward R."/>
            <person name="Stajich J.E."/>
            <person name="Kurbessoian T."/>
        </authorList>
    </citation>
    <scope>NUCLEOTIDE SEQUENCE</scope>
    <source>
        <strain evidence="2">GSE-NOS-MK-12-04C</strain>
    </source>
</reference>
<dbReference type="PRINTS" id="PR00412">
    <property type="entry name" value="EPOXHYDRLASE"/>
</dbReference>
<evidence type="ECO:0000313" key="3">
    <source>
        <dbReference type="Proteomes" id="UP000729701"/>
    </source>
</evidence>
<dbReference type="PRINTS" id="PR00111">
    <property type="entry name" value="ABHYDROLASE"/>
</dbReference>
<organism evidence="2 3">
    <name type="scientific">Cyanomargarita calcarea GSE-NOS-MK-12-04C</name>
    <dbReference type="NCBI Taxonomy" id="2839659"/>
    <lineage>
        <taxon>Bacteria</taxon>
        <taxon>Bacillati</taxon>
        <taxon>Cyanobacteriota</taxon>
        <taxon>Cyanophyceae</taxon>
        <taxon>Nostocales</taxon>
        <taxon>Cyanomargaritaceae</taxon>
        <taxon>Cyanomargarita</taxon>
    </lineage>
</organism>
<dbReference type="InterPro" id="IPR000639">
    <property type="entry name" value="Epox_hydrolase-like"/>
</dbReference>
<evidence type="ECO:0000313" key="2">
    <source>
        <dbReference type="EMBL" id="MBW4671036.1"/>
    </source>
</evidence>
<keyword evidence="2" id="KW-0378">Hydrolase</keyword>
<dbReference type="AlphaFoldDB" id="A0A951UVU2"/>
<gene>
    <name evidence="2" type="ORF">KME60_27345</name>
</gene>
<feature type="domain" description="AB hydrolase-1" evidence="1">
    <location>
        <begin position="40"/>
        <end position="286"/>
    </location>
</feature>
<accession>A0A951UVU2</accession>
<protein>
    <submittedName>
        <fullName evidence="2">Alpha/beta fold hydrolase</fullName>
    </submittedName>
</protein>
<dbReference type="GO" id="GO:0016787">
    <property type="term" value="F:hydrolase activity"/>
    <property type="evidence" value="ECO:0007669"/>
    <property type="project" value="UniProtKB-KW"/>
</dbReference>
<dbReference type="InterPro" id="IPR029058">
    <property type="entry name" value="AB_hydrolase_fold"/>
</dbReference>
<dbReference type="PANTHER" id="PTHR46438:SF2">
    <property type="entry name" value="ALPHA_BETA-HYDROLASES SUPERFAMILY PROTEIN"/>
    <property type="match status" value="1"/>
</dbReference>
<dbReference type="PANTHER" id="PTHR46438">
    <property type="entry name" value="ALPHA/BETA-HYDROLASES SUPERFAMILY PROTEIN"/>
    <property type="match status" value="1"/>
</dbReference>